<sequence>MLIHKMLKAYPPVVPQHQEGLPGMHVCLERLANMDPEGHNIHSIVLRMHEPILIGQMVAQQQL</sequence>
<dbReference type="EMBL" id="AP017372">
    <property type="protein sequence ID" value="BBE11155.1"/>
    <property type="molecule type" value="Genomic_DNA"/>
</dbReference>
<protein>
    <submittedName>
        <fullName evidence="1">Uncharacterized protein</fullName>
    </submittedName>
</protein>
<evidence type="ECO:0000313" key="1">
    <source>
        <dbReference type="EMBL" id="BBE11155.1"/>
    </source>
</evidence>
<keyword evidence="2" id="KW-1185">Reference proteome</keyword>
<proteinExistence type="predicted"/>
<reference evidence="1" key="1">
    <citation type="submission" date="2016-02" db="EMBL/GenBank/DDBJ databases">
        <title>Halorhodospira halochloris DSM-1059 complete genome, version 2.</title>
        <authorList>
            <person name="Tsukatani Y."/>
        </authorList>
    </citation>
    <scope>NUCLEOTIDE SEQUENCE</scope>
    <source>
        <strain evidence="1">DSM 1059</strain>
    </source>
</reference>
<evidence type="ECO:0000313" key="2">
    <source>
        <dbReference type="Proteomes" id="UP000218890"/>
    </source>
</evidence>
<accession>A0A2Z6EZS1</accession>
<name>A0A2Z6EZS1_HALHR</name>
<gene>
    <name evidence="1" type="ORF">HH1059_20480</name>
</gene>
<dbReference type="KEGG" id="hhk:HH1059_20480"/>
<organism evidence="1 2">
    <name type="scientific">Halorhodospira halochloris</name>
    <name type="common">Ectothiorhodospira halochloris</name>
    <dbReference type="NCBI Taxonomy" id="1052"/>
    <lineage>
        <taxon>Bacteria</taxon>
        <taxon>Pseudomonadati</taxon>
        <taxon>Pseudomonadota</taxon>
        <taxon>Gammaproteobacteria</taxon>
        <taxon>Chromatiales</taxon>
        <taxon>Ectothiorhodospiraceae</taxon>
        <taxon>Halorhodospira</taxon>
    </lineage>
</organism>
<dbReference type="RefSeq" id="WP_162549508.1">
    <property type="nucleotide sequence ID" value="NZ_AP017372.2"/>
</dbReference>
<dbReference type="AlphaFoldDB" id="A0A2Z6EZS1"/>
<dbReference type="Proteomes" id="UP000218890">
    <property type="component" value="Chromosome"/>
</dbReference>